<dbReference type="GO" id="GO:0006298">
    <property type="term" value="P:mismatch repair"/>
    <property type="evidence" value="ECO:0007669"/>
    <property type="project" value="UniProtKB-UniRule"/>
</dbReference>
<keyword evidence="2 6" id="KW-0255">Endonuclease</keyword>
<evidence type="ECO:0000256" key="2">
    <source>
        <dbReference type="ARBA" id="ARBA00022759"/>
    </source>
</evidence>
<name>A0A5A7NRP9_9MICC</name>
<keyword evidence="1 6" id="KW-0540">Nuclease</keyword>
<organism evidence="7 8">
    <name type="scientific">Zafaria cholistanensis</name>
    <dbReference type="NCBI Taxonomy" id="1682741"/>
    <lineage>
        <taxon>Bacteria</taxon>
        <taxon>Bacillati</taxon>
        <taxon>Actinomycetota</taxon>
        <taxon>Actinomycetes</taxon>
        <taxon>Micrococcales</taxon>
        <taxon>Micrococcaceae</taxon>
        <taxon>Zafaria</taxon>
    </lineage>
</organism>
<evidence type="ECO:0000256" key="5">
    <source>
        <dbReference type="ARBA" id="ARBA00023204"/>
    </source>
</evidence>
<comment type="function">
    <text evidence="6">May nick specific sequences that contain T:G mispairs resulting from m5C-deamination.</text>
</comment>
<dbReference type="Gene3D" id="3.40.960.10">
    <property type="entry name" value="VSR Endonuclease"/>
    <property type="match status" value="1"/>
</dbReference>
<proteinExistence type="inferred from homology"/>
<dbReference type="NCBIfam" id="TIGR00632">
    <property type="entry name" value="vsr"/>
    <property type="match status" value="1"/>
</dbReference>
<dbReference type="RefSeq" id="WP_149957167.1">
    <property type="nucleotide sequence ID" value="NZ_BKDJ01000010.1"/>
</dbReference>
<dbReference type="CDD" id="cd00221">
    <property type="entry name" value="Vsr"/>
    <property type="match status" value="1"/>
</dbReference>
<keyword evidence="4 6" id="KW-0378">Hydrolase</keyword>
<dbReference type="AlphaFoldDB" id="A0A5A7NRP9"/>
<sequence>MADKITPEARSRNMAAVRSTNTKIEVAIRRSLHSRGFRYRVNVKQLPGKPDIVLPRYQAVIMVHGCFWHGHDCPLFRWPKTRQEFWEEKIGGNQARDERVVKQLTEAGWRIATVWECALRGQGGVAGKGHGRPCRVD</sequence>
<dbReference type="GO" id="GO:0004519">
    <property type="term" value="F:endonuclease activity"/>
    <property type="evidence" value="ECO:0007669"/>
    <property type="project" value="UniProtKB-KW"/>
</dbReference>
<dbReference type="GO" id="GO:0016787">
    <property type="term" value="F:hydrolase activity"/>
    <property type="evidence" value="ECO:0007669"/>
    <property type="project" value="UniProtKB-KW"/>
</dbReference>
<dbReference type="PIRSF" id="PIRSF018267">
    <property type="entry name" value="VSR_endonuc"/>
    <property type="match status" value="1"/>
</dbReference>
<evidence type="ECO:0000256" key="4">
    <source>
        <dbReference type="ARBA" id="ARBA00022801"/>
    </source>
</evidence>
<evidence type="ECO:0000256" key="6">
    <source>
        <dbReference type="PIRNR" id="PIRNR018267"/>
    </source>
</evidence>
<keyword evidence="3 6" id="KW-0227">DNA damage</keyword>
<comment type="caution">
    <text evidence="7">The sequence shown here is derived from an EMBL/GenBank/DDBJ whole genome shotgun (WGS) entry which is preliminary data.</text>
</comment>
<evidence type="ECO:0000313" key="8">
    <source>
        <dbReference type="Proteomes" id="UP000325307"/>
    </source>
</evidence>
<dbReference type="SUPFAM" id="SSF52980">
    <property type="entry name" value="Restriction endonuclease-like"/>
    <property type="match status" value="1"/>
</dbReference>
<dbReference type="Proteomes" id="UP000325307">
    <property type="component" value="Unassembled WGS sequence"/>
</dbReference>
<evidence type="ECO:0000313" key="7">
    <source>
        <dbReference type="EMBL" id="GER23584.1"/>
    </source>
</evidence>
<reference evidence="7 8" key="1">
    <citation type="submission" date="2019-09" db="EMBL/GenBank/DDBJ databases">
        <title>Arthrobacter zafarii sp. nov., a moderately thermotolerant and halotolerant actinobacterium isolated from Cholistan desert soil of Pakistan.</title>
        <authorList>
            <person name="Amin A."/>
            <person name="Ahmed I."/>
            <person name="Khalid N."/>
            <person name="Schumann P."/>
            <person name="Busse H.J."/>
            <person name="Khan I.U."/>
            <person name="Li S."/>
            <person name="Li W.J."/>
        </authorList>
    </citation>
    <scope>NUCLEOTIDE SEQUENCE [LARGE SCALE GENOMIC DNA]</scope>
    <source>
        <strain evidence="7 8">NCCP-1664</strain>
    </source>
</reference>
<dbReference type="InterPro" id="IPR004603">
    <property type="entry name" value="DNA_mismatch_endonuc_vsr"/>
</dbReference>
<protein>
    <recommendedName>
        <fullName evidence="6">Very short patch repair endonuclease</fullName>
        <ecNumber evidence="6">3.1.-.-</ecNumber>
    </recommendedName>
</protein>
<accession>A0A5A7NRP9</accession>
<keyword evidence="8" id="KW-1185">Reference proteome</keyword>
<gene>
    <name evidence="7" type="ORF">NCCP1664_20790</name>
</gene>
<keyword evidence="5 6" id="KW-0234">DNA repair</keyword>
<dbReference type="EC" id="3.1.-.-" evidence="6"/>
<dbReference type="EMBL" id="BKDJ01000010">
    <property type="protein sequence ID" value="GER23584.1"/>
    <property type="molecule type" value="Genomic_DNA"/>
</dbReference>
<evidence type="ECO:0000256" key="1">
    <source>
        <dbReference type="ARBA" id="ARBA00022722"/>
    </source>
</evidence>
<dbReference type="Pfam" id="PF03852">
    <property type="entry name" value="Vsr"/>
    <property type="match status" value="1"/>
</dbReference>
<comment type="similarity">
    <text evidence="6">Belongs to the vsr family.</text>
</comment>
<dbReference type="OrthoDB" id="9801520at2"/>
<evidence type="ECO:0000256" key="3">
    <source>
        <dbReference type="ARBA" id="ARBA00022763"/>
    </source>
</evidence>
<dbReference type="InterPro" id="IPR011335">
    <property type="entry name" value="Restrct_endonuc-II-like"/>
</dbReference>